<dbReference type="AlphaFoldDB" id="F6D467"/>
<dbReference type="GO" id="GO:0009086">
    <property type="term" value="P:methionine biosynthetic process"/>
    <property type="evidence" value="ECO:0007669"/>
    <property type="project" value="InterPro"/>
</dbReference>
<dbReference type="Pfam" id="PF01717">
    <property type="entry name" value="Meth_synt_2"/>
    <property type="match status" value="1"/>
</dbReference>
<reference evidence="5 6" key="1">
    <citation type="journal article" date="2014" name="Int. J. Syst. Evol. Microbiol.">
        <title>Methanobacterium paludis sp. nov. and a novel strain of Methanobacterium lacus isolated from northern peatlands.</title>
        <authorList>
            <person name="Cadillo-Quiroz H."/>
            <person name="Brauer S.L."/>
            <person name="Goodson N."/>
            <person name="Yavitt J.B."/>
            <person name="Zinder S.H."/>
        </authorList>
    </citation>
    <scope>NUCLEOTIDE SEQUENCE [LARGE SCALE GENOMIC DNA]</scope>
    <source>
        <strain evidence="6">DSM 25820 / JCM 18151 / SWAN1</strain>
    </source>
</reference>
<name>F6D467_METPW</name>
<dbReference type="OrthoDB" id="17656at2157"/>
<sequence>MLKTVVGSYPAFPQEPSSVSSKIADLFGSYDRYKPALELAVHDQIKAGIDLISDGQVRGDMIEAFAGKIPGMTVEGNISKIVGKIKPLPHSLGASDLKLTINTAKKISNEFDKSELLIKGKFNENFKGVKGIVTGPTTLVLSCRIEGFYDKDKKDDAIIDLAWALKKEVEYLEEAGAAVIQIDEPFLSTGVADINTAKKAVEIVTKDINVPVSMHVCGGIGSVFNDLLGFKVDIVDCEFAGLPENIHALESSNLRGKKIGFGCIDTKKEEVETTEDVSDLIKMGIDLIGEENMIIDPDCGMRMLSRETAFAKLKTMTEAVEWLS</sequence>
<dbReference type="GeneID" id="10667936"/>
<gene>
    <name evidence="5" type="ordered locus">MSWAN_0449</name>
</gene>
<feature type="domain" description="Cobalamin-independent methionine synthase MetE C-terminal/archaeal" evidence="4">
    <location>
        <begin position="3"/>
        <end position="320"/>
    </location>
</feature>
<comment type="cofactor">
    <cofactor evidence="1">
        <name>Zn(2+)</name>
        <dbReference type="ChEBI" id="CHEBI:29105"/>
    </cofactor>
</comment>
<dbReference type="GO" id="GO:0003871">
    <property type="term" value="F:5-methyltetrahydropteroyltriglutamate-homocysteine S-methyltransferase activity"/>
    <property type="evidence" value="ECO:0007669"/>
    <property type="project" value="InterPro"/>
</dbReference>
<keyword evidence="6" id="KW-1185">Reference proteome</keyword>
<evidence type="ECO:0000259" key="4">
    <source>
        <dbReference type="Pfam" id="PF01717"/>
    </source>
</evidence>
<dbReference type="CDD" id="cd03311">
    <property type="entry name" value="CIMS_C_terminal_like"/>
    <property type="match status" value="1"/>
</dbReference>
<proteinExistence type="predicted"/>
<evidence type="ECO:0000313" key="5">
    <source>
        <dbReference type="EMBL" id="AEG17489.1"/>
    </source>
</evidence>
<dbReference type="HOGENOM" id="CLU_040013_3_2_2"/>
<evidence type="ECO:0000256" key="2">
    <source>
        <dbReference type="ARBA" id="ARBA00022723"/>
    </source>
</evidence>
<dbReference type="RefSeq" id="WP_013824991.1">
    <property type="nucleotide sequence ID" value="NC_015574.1"/>
</dbReference>
<evidence type="ECO:0000313" key="6">
    <source>
        <dbReference type="Proteomes" id="UP000009231"/>
    </source>
</evidence>
<dbReference type="InterPro" id="IPR038071">
    <property type="entry name" value="UROD/MetE-like_sf"/>
</dbReference>
<dbReference type="NCBIfam" id="NF002119">
    <property type="entry name" value="PRK00957.1"/>
    <property type="match status" value="1"/>
</dbReference>
<dbReference type="eggNOG" id="arCOG01876">
    <property type="taxonomic scope" value="Archaea"/>
</dbReference>
<dbReference type="Proteomes" id="UP000009231">
    <property type="component" value="Chromosome"/>
</dbReference>
<protein>
    <submittedName>
        <fullName evidence="5">Methionine synthase vitamin-B12 independent</fullName>
    </submittedName>
</protein>
<dbReference type="STRING" id="868131.MSWAN_0449"/>
<dbReference type="PANTHER" id="PTHR30519">
    <property type="entry name" value="5-METHYLTETRAHYDROPTEROYLTRIGLUTAMATE--HOMOCYSTEINE METHYLTRANSFERASE"/>
    <property type="match status" value="1"/>
</dbReference>
<dbReference type="SUPFAM" id="SSF51726">
    <property type="entry name" value="UROD/MetE-like"/>
    <property type="match status" value="1"/>
</dbReference>
<dbReference type="EMBL" id="CP002772">
    <property type="protein sequence ID" value="AEG17489.1"/>
    <property type="molecule type" value="Genomic_DNA"/>
</dbReference>
<keyword evidence="3" id="KW-0862">Zinc</keyword>
<evidence type="ECO:0000256" key="3">
    <source>
        <dbReference type="ARBA" id="ARBA00022833"/>
    </source>
</evidence>
<keyword evidence="2" id="KW-0479">Metal-binding</keyword>
<evidence type="ECO:0000256" key="1">
    <source>
        <dbReference type="ARBA" id="ARBA00001947"/>
    </source>
</evidence>
<organism evidence="5 6">
    <name type="scientific">Methanobacterium paludis (strain DSM 25820 / JCM 18151 / SWAN1)</name>
    <dbReference type="NCBI Taxonomy" id="868131"/>
    <lineage>
        <taxon>Archaea</taxon>
        <taxon>Methanobacteriati</taxon>
        <taxon>Methanobacteriota</taxon>
        <taxon>Methanomada group</taxon>
        <taxon>Methanobacteria</taxon>
        <taxon>Methanobacteriales</taxon>
        <taxon>Methanobacteriaceae</taxon>
        <taxon>Methanobacterium</taxon>
    </lineage>
</organism>
<dbReference type="InterPro" id="IPR002629">
    <property type="entry name" value="Met_Synth_C/arc"/>
</dbReference>
<dbReference type="Gene3D" id="3.20.20.210">
    <property type="match status" value="1"/>
</dbReference>
<accession>F6D467</accession>
<dbReference type="KEGG" id="mew:MSWAN_0449"/>
<dbReference type="GO" id="GO:0008270">
    <property type="term" value="F:zinc ion binding"/>
    <property type="evidence" value="ECO:0007669"/>
    <property type="project" value="InterPro"/>
</dbReference>